<protein>
    <submittedName>
        <fullName evidence="2">Uncharacterized protein</fullName>
    </submittedName>
</protein>
<comment type="caution">
    <text evidence="2">The sequence shown here is derived from an EMBL/GenBank/DDBJ whole genome shotgun (WGS) entry which is preliminary data.</text>
</comment>
<gene>
    <name evidence="2" type="ORF">BJ554DRAFT_8415</name>
</gene>
<organism evidence="2 3">
    <name type="scientific">Olpidium bornovanus</name>
    <dbReference type="NCBI Taxonomy" id="278681"/>
    <lineage>
        <taxon>Eukaryota</taxon>
        <taxon>Fungi</taxon>
        <taxon>Fungi incertae sedis</taxon>
        <taxon>Olpidiomycota</taxon>
        <taxon>Olpidiomycotina</taxon>
        <taxon>Olpidiomycetes</taxon>
        <taxon>Olpidiales</taxon>
        <taxon>Olpidiaceae</taxon>
        <taxon>Olpidium</taxon>
    </lineage>
</organism>
<keyword evidence="1" id="KW-0812">Transmembrane</keyword>
<dbReference type="AlphaFoldDB" id="A0A8H8DIM2"/>
<reference evidence="2 3" key="1">
    <citation type="journal article" name="Sci. Rep.">
        <title>Genome-scale phylogenetic analyses confirm Olpidium as the closest living zoosporic fungus to the non-flagellated, terrestrial fungi.</title>
        <authorList>
            <person name="Chang Y."/>
            <person name="Rochon D."/>
            <person name="Sekimoto S."/>
            <person name="Wang Y."/>
            <person name="Chovatia M."/>
            <person name="Sandor L."/>
            <person name="Salamov A."/>
            <person name="Grigoriev I.V."/>
            <person name="Stajich J.E."/>
            <person name="Spatafora J.W."/>
        </authorList>
    </citation>
    <scope>NUCLEOTIDE SEQUENCE [LARGE SCALE GENOMIC DNA]</scope>
    <source>
        <strain evidence="2">S191</strain>
    </source>
</reference>
<proteinExistence type="predicted"/>
<dbReference type="EMBL" id="JAEFCI010006513">
    <property type="protein sequence ID" value="KAG5459635.1"/>
    <property type="molecule type" value="Genomic_DNA"/>
</dbReference>
<accession>A0A8H8DIM2</accession>
<keyword evidence="1" id="KW-1133">Transmembrane helix</keyword>
<keyword evidence="1" id="KW-0472">Membrane</keyword>
<dbReference type="Proteomes" id="UP000673691">
    <property type="component" value="Unassembled WGS sequence"/>
</dbReference>
<keyword evidence="3" id="KW-1185">Reference proteome</keyword>
<name>A0A8H8DIM2_9FUNG</name>
<feature type="transmembrane region" description="Helical" evidence="1">
    <location>
        <begin position="12"/>
        <end position="35"/>
    </location>
</feature>
<sequence length="47" mass="5527">MGLRREVLFVSLCWRVGAVVPKVLRFLFFFFFFFWPGWGSPVGSPSR</sequence>
<evidence type="ECO:0000256" key="1">
    <source>
        <dbReference type="SAM" id="Phobius"/>
    </source>
</evidence>
<evidence type="ECO:0000313" key="3">
    <source>
        <dbReference type="Proteomes" id="UP000673691"/>
    </source>
</evidence>
<evidence type="ECO:0000313" key="2">
    <source>
        <dbReference type="EMBL" id="KAG5459635.1"/>
    </source>
</evidence>